<dbReference type="HOGENOM" id="CLU_106355_2_1_10"/>
<dbReference type="Pfam" id="PF02566">
    <property type="entry name" value="OsmC"/>
    <property type="match status" value="1"/>
</dbReference>
<dbReference type="KEGG" id="fli:Fleli_1995"/>
<dbReference type="eggNOG" id="COG1764">
    <property type="taxonomic scope" value="Bacteria"/>
</dbReference>
<dbReference type="AlphaFoldDB" id="I4AK94"/>
<evidence type="ECO:0000313" key="3">
    <source>
        <dbReference type="Proteomes" id="UP000006054"/>
    </source>
</evidence>
<reference evidence="3" key="1">
    <citation type="submission" date="2012-06" db="EMBL/GenBank/DDBJ databases">
        <title>The complete genome of Flexibacter litoralis DSM 6794.</title>
        <authorList>
            <person name="Lucas S."/>
            <person name="Copeland A."/>
            <person name="Lapidus A."/>
            <person name="Glavina del Rio T."/>
            <person name="Dalin E."/>
            <person name="Tice H."/>
            <person name="Bruce D."/>
            <person name="Goodwin L."/>
            <person name="Pitluck S."/>
            <person name="Peters L."/>
            <person name="Ovchinnikova G."/>
            <person name="Lu M."/>
            <person name="Kyrpides N."/>
            <person name="Mavromatis K."/>
            <person name="Ivanova N."/>
            <person name="Brettin T."/>
            <person name="Detter J.C."/>
            <person name="Han C."/>
            <person name="Larimer F."/>
            <person name="Land M."/>
            <person name="Hauser L."/>
            <person name="Markowitz V."/>
            <person name="Cheng J.-F."/>
            <person name="Hugenholtz P."/>
            <person name="Woyke T."/>
            <person name="Wu D."/>
            <person name="Spring S."/>
            <person name="Lang E."/>
            <person name="Kopitz M."/>
            <person name="Brambilla E."/>
            <person name="Klenk H.-P."/>
            <person name="Eisen J.A."/>
        </authorList>
    </citation>
    <scope>NUCLEOTIDE SEQUENCE [LARGE SCALE GENOMIC DNA]</scope>
    <source>
        <strain evidence="3">ATCC 23117 / DSM 6794 / NBRC 15988 / NCIMB 1366 / Sio-4</strain>
    </source>
</reference>
<dbReference type="PANTHER" id="PTHR33797:SF2">
    <property type="entry name" value="ORGANIC HYDROPEROXIDE RESISTANCE PROTEIN-LIKE"/>
    <property type="match status" value="1"/>
</dbReference>
<dbReference type="PANTHER" id="PTHR33797">
    <property type="entry name" value="ORGANIC HYDROPEROXIDE RESISTANCE PROTEIN-LIKE"/>
    <property type="match status" value="1"/>
</dbReference>
<dbReference type="InterPro" id="IPR015946">
    <property type="entry name" value="KH_dom-like_a/b"/>
</dbReference>
<dbReference type="GO" id="GO:0006979">
    <property type="term" value="P:response to oxidative stress"/>
    <property type="evidence" value="ECO:0007669"/>
    <property type="project" value="InterPro"/>
</dbReference>
<proteinExistence type="inferred from homology"/>
<dbReference type="InterPro" id="IPR003718">
    <property type="entry name" value="OsmC/Ohr_fam"/>
</dbReference>
<dbReference type="Proteomes" id="UP000006054">
    <property type="component" value="Chromosome"/>
</dbReference>
<name>I4AK94_BERLS</name>
<evidence type="ECO:0000256" key="1">
    <source>
        <dbReference type="ARBA" id="ARBA00007378"/>
    </source>
</evidence>
<dbReference type="RefSeq" id="WP_014797828.1">
    <property type="nucleotide sequence ID" value="NC_018018.1"/>
</dbReference>
<dbReference type="NCBIfam" id="TIGR03561">
    <property type="entry name" value="organ_hyd_perox"/>
    <property type="match status" value="1"/>
</dbReference>
<dbReference type="PATRIC" id="fig|880071.3.peg.1981"/>
<dbReference type="OrthoDB" id="9797508at2"/>
<dbReference type="EMBL" id="CP003345">
    <property type="protein sequence ID" value="AFM04379.1"/>
    <property type="molecule type" value="Genomic_DNA"/>
</dbReference>
<dbReference type="Gene3D" id="2.20.25.10">
    <property type="match status" value="1"/>
</dbReference>
<gene>
    <name evidence="2" type="ordered locus">Fleli_1995</name>
</gene>
<organism evidence="2 3">
    <name type="scientific">Bernardetia litoralis (strain ATCC 23117 / DSM 6794 / NBRC 15988 / NCIMB 1366 / Fx l1 / Sio-4)</name>
    <name type="common">Flexibacter litoralis</name>
    <dbReference type="NCBI Taxonomy" id="880071"/>
    <lineage>
        <taxon>Bacteria</taxon>
        <taxon>Pseudomonadati</taxon>
        <taxon>Bacteroidota</taxon>
        <taxon>Cytophagia</taxon>
        <taxon>Cytophagales</taxon>
        <taxon>Bernardetiaceae</taxon>
        <taxon>Bernardetia</taxon>
    </lineage>
</organism>
<accession>I4AK94</accession>
<dbReference type="STRING" id="880071.Fleli_1995"/>
<dbReference type="InterPro" id="IPR036102">
    <property type="entry name" value="OsmC/Ohrsf"/>
</dbReference>
<dbReference type="Gene3D" id="3.30.300.20">
    <property type="match status" value="1"/>
</dbReference>
<comment type="similarity">
    <text evidence="1">Belongs to the OsmC/Ohr family.</text>
</comment>
<dbReference type="InterPro" id="IPR019953">
    <property type="entry name" value="OHR"/>
</dbReference>
<dbReference type="SUPFAM" id="SSF82784">
    <property type="entry name" value="OsmC-like"/>
    <property type="match status" value="1"/>
</dbReference>
<evidence type="ECO:0000313" key="2">
    <source>
        <dbReference type="EMBL" id="AFM04379.1"/>
    </source>
</evidence>
<protein>
    <submittedName>
        <fullName evidence="2">Peroxiredoxin, Ohr subfamily</fullName>
    </submittedName>
</protein>
<keyword evidence="3" id="KW-1185">Reference proteome</keyword>
<sequence>MEKNAEFTPLYTAKVIGVSGRSGHVKSSDGAIDLDVRLPKGMGGDETGKHTNPEQLFAAGYAACFGGALGAVAASKKIKFSSSPEVTVHATIGKEGDGFSLAVDIFVHISDMEIAEVQALAEAAHQVCPYSKATRGNIPANIHVN</sequence>